<gene>
    <name evidence="1" type="ORF">DES40_0019</name>
</gene>
<dbReference type="EMBL" id="RBII01000001">
    <property type="protein sequence ID" value="RKQ70721.1"/>
    <property type="molecule type" value="Genomic_DNA"/>
</dbReference>
<keyword evidence="2" id="KW-1185">Reference proteome</keyword>
<evidence type="ECO:0000313" key="2">
    <source>
        <dbReference type="Proteomes" id="UP000282211"/>
    </source>
</evidence>
<dbReference type="InterPro" id="IPR007497">
    <property type="entry name" value="SIMPL/DUF541"/>
</dbReference>
<dbReference type="OrthoDB" id="9813144at2"/>
<evidence type="ECO:0000313" key="1">
    <source>
        <dbReference type="EMBL" id="RKQ70721.1"/>
    </source>
</evidence>
<dbReference type="InterPro" id="IPR052022">
    <property type="entry name" value="26kDa_periplasmic_antigen"/>
</dbReference>
<dbReference type="Gene3D" id="3.30.70.2970">
    <property type="entry name" value="Protein of unknown function (DUF541), domain 2"/>
    <property type="match status" value="1"/>
</dbReference>
<organism evidence="1 2">
    <name type="scientific">Litorimonas taeanensis</name>
    <dbReference type="NCBI Taxonomy" id="568099"/>
    <lineage>
        <taxon>Bacteria</taxon>
        <taxon>Pseudomonadati</taxon>
        <taxon>Pseudomonadota</taxon>
        <taxon>Alphaproteobacteria</taxon>
        <taxon>Maricaulales</taxon>
        <taxon>Robiginitomaculaceae</taxon>
    </lineage>
</organism>
<evidence type="ECO:0008006" key="3">
    <source>
        <dbReference type="Google" id="ProtNLM"/>
    </source>
</evidence>
<reference evidence="1 2" key="1">
    <citation type="submission" date="2018-10" db="EMBL/GenBank/DDBJ databases">
        <title>Genomic Encyclopedia of Type Strains, Phase IV (KMG-IV): sequencing the most valuable type-strain genomes for metagenomic binning, comparative biology and taxonomic classification.</title>
        <authorList>
            <person name="Goeker M."/>
        </authorList>
    </citation>
    <scope>NUCLEOTIDE SEQUENCE [LARGE SCALE GENOMIC DNA]</scope>
    <source>
        <strain evidence="1 2">DSM 22008</strain>
    </source>
</reference>
<proteinExistence type="predicted"/>
<dbReference type="GO" id="GO:0006974">
    <property type="term" value="P:DNA damage response"/>
    <property type="evidence" value="ECO:0007669"/>
    <property type="project" value="TreeGrafter"/>
</dbReference>
<dbReference type="AlphaFoldDB" id="A0A420WI73"/>
<dbReference type="RefSeq" id="WP_121098556.1">
    <property type="nucleotide sequence ID" value="NZ_RBII01000001.1"/>
</dbReference>
<name>A0A420WI73_9PROT</name>
<protein>
    <recommendedName>
        <fullName evidence="3">SIMPL domain-containing protein</fullName>
    </recommendedName>
</protein>
<dbReference type="PANTHER" id="PTHR34387">
    <property type="entry name" value="SLR1258 PROTEIN"/>
    <property type="match status" value="1"/>
</dbReference>
<sequence>MKNWILGGAASLGMAACNSGGPTYITTGNANPPSIQVSATGAVSAAPDRATVTAGVVSEGKSAREAMQNNASFMTTVFDALETAGIEKKNIQTSQLSLQPRYDYSNRQAPKINGYEARNTLTVKSENLESVGTMLDALVSAGINNINGVEFSLSDPTNAMSQAREKAIKEAKAKAQRMALAAGVKLGPLLSLNESNYNPSPRPMMMSVRAESDASTQISPGEQSMSVTVNLSYAIEE</sequence>
<dbReference type="Proteomes" id="UP000282211">
    <property type="component" value="Unassembled WGS sequence"/>
</dbReference>
<dbReference type="PROSITE" id="PS51257">
    <property type="entry name" value="PROKAR_LIPOPROTEIN"/>
    <property type="match status" value="1"/>
</dbReference>
<comment type="caution">
    <text evidence="1">The sequence shown here is derived from an EMBL/GenBank/DDBJ whole genome shotgun (WGS) entry which is preliminary data.</text>
</comment>
<dbReference type="Gene3D" id="3.30.110.170">
    <property type="entry name" value="Protein of unknown function (DUF541), domain 1"/>
    <property type="match status" value="1"/>
</dbReference>
<dbReference type="PANTHER" id="PTHR34387:SF1">
    <property type="entry name" value="PERIPLASMIC IMMUNOGENIC PROTEIN"/>
    <property type="match status" value="1"/>
</dbReference>
<dbReference type="InParanoid" id="A0A420WI73"/>
<accession>A0A420WI73</accession>
<dbReference type="FunCoup" id="A0A420WI73">
    <property type="interactions" value="26"/>
</dbReference>
<dbReference type="Pfam" id="PF04402">
    <property type="entry name" value="SIMPL"/>
    <property type="match status" value="1"/>
</dbReference>